<gene>
    <name evidence="2" type="ORF">K4G66_10635</name>
</gene>
<evidence type="ECO:0000313" key="2">
    <source>
        <dbReference type="EMBL" id="WKN39153.1"/>
    </source>
</evidence>
<evidence type="ECO:0000259" key="1">
    <source>
        <dbReference type="Pfam" id="PF20033"/>
    </source>
</evidence>
<sequence length="243" mass="28411">MKEIITIIGMWSICACAGRVNQDQLTLEGDWIYIKDSSEISTITDAGLRFSNDTLLPLGSSMFWPSSHYILKQDSIIFEDFDGKKSFYLILNHQPDSLTLSLNGHIERYYNRQLEYNSRLQLDSIILKTGWCFGDCPEFTMTFHPSGSSQFRGIRDTKFIGERKLTVERDRLNKIDSLFKWSYIDHLDTTEYYSAIDGWSTGIILYYNENQVKRVEGTMMNMPFRLKPIIWELVVFLKEEKMI</sequence>
<reference evidence="2" key="2">
    <citation type="journal article" date="2024" name="Antonie Van Leeuwenhoek">
        <title>Roseihalotalea indica gen. nov., sp. nov., a halophilic Bacteroidetes from mesopelagic Southwest Indian Ocean with higher carbohydrate metabolic potential.</title>
        <authorList>
            <person name="Chen B."/>
            <person name="Zhang M."/>
            <person name="Lin D."/>
            <person name="Ye J."/>
            <person name="Tang K."/>
        </authorList>
    </citation>
    <scope>NUCLEOTIDE SEQUENCE</scope>
    <source>
        <strain evidence="2">TK19036</strain>
    </source>
</reference>
<dbReference type="Pfam" id="PF20033">
    <property type="entry name" value="DUF6438"/>
    <property type="match status" value="1"/>
</dbReference>
<organism evidence="2">
    <name type="scientific">Roseihalotalea indica</name>
    <dbReference type="NCBI Taxonomy" id="2867963"/>
    <lineage>
        <taxon>Bacteria</taxon>
        <taxon>Pseudomonadati</taxon>
        <taxon>Bacteroidota</taxon>
        <taxon>Cytophagia</taxon>
        <taxon>Cytophagales</taxon>
        <taxon>Catalimonadaceae</taxon>
        <taxon>Roseihalotalea</taxon>
    </lineage>
</organism>
<accession>A0AA49GT24</accession>
<dbReference type="InterPro" id="IPR045497">
    <property type="entry name" value="DUF6438"/>
</dbReference>
<dbReference type="PROSITE" id="PS51257">
    <property type="entry name" value="PROKAR_LIPOPROTEIN"/>
    <property type="match status" value="1"/>
</dbReference>
<dbReference type="EMBL" id="CP120682">
    <property type="protein sequence ID" value="WKN39153.1"/>
    <property type="molecule type" value="Genomic_DNA"/>
</dbReference>
<dbReference type="AlphaFoldDB" id="A0AA49GT24"/>
<reference evidence="2" key="1">
    <citation type="journal article" date="2023" name="Comput. Struct. Biotechnol. J.">
        <title>Discovery of a novel marine Bacteroidetes with a rich repertoire of carbohydrate-active enzymes.</title>
        <authorList>
            <person name="Chen B."/>
            <person name="Liu G."/>
            <person name="Chen Q."/>
            <person name="Wang H."/>
            <person name="Liu L."/>
            <person name="Tang K."/>
        </authorList>
    </citation>
    <scope>NUCLEOTIDE SEQUENCE</scope>
    <source>
        <strain evidence="2">TK19036</strain>
    </source>
</reference>
<feature type="domain" description="DUF6438" evidence="1">
    <location>
        <begin position="124"/>
        <end position="226"/>
    </location>
</feature>
<name>A0AA49GT24_9BACT</name>
<proteinExistence type="predicted"/>
<protein>
    <submittedName>
        <fullName evidence="2">DUF6438 domain-containing protein</fullName>
    </submittedName>
</protein>